<feature type="region of interest" description="Disordered" evidence="1">
    <location>
        <begin position="100"/>
        <end position="128"/>
    </location>
</feature>
<evidence type="ECO:0000256" key="1">
    <source>
        <dbReference type="SAM" id="MobiDB-lite"/>
    </source>
</evidence>
<organism evidence="2 3">
    <name type="scientific">Monoraphidium neglectum</name>
    <dbReference type="NCBI Taxonomy" id="145388"/>
    <lineage>
        <taxon>Eukaryota</taxon>
        <taxon>Viridiplantae</taxon>
        <taxon>Chlorophyta</taxon>
        <taxon>core chlorophytes</taxon>
        <taxon>Chlorophyceae</taxon>
        <taxon>CS clade</taxon>
        <taxon>Sphaeropleales</taxon>
        <taxon>Selenastraceae</taxon>
        <taxon>Monoraphidium</taxon>
    </lineage>
</organism>
<gene>
    <name evidence="2" type="ORF">MNEG_3270</name>
</gene>
<dbReference type="KEGG" id="mng:MNEG_3270"/>
<proteinExistence type="predicted"/>
<keyword evidence="3" id="KW-1185">Reference proteome</keyword>
<name>A0A0D2K2B4_9CHLO</name>
<evidence type="ECO:0000313" key="3">
    <source>
        <dbReference type="Proteomes" id="UP000054498"/>
    </source>
</evidence>
<dbReference type="AlphaFoldDB" id="A0A0D2K2B4"/>
<dbReference type="RefSeq" id="XP_013903702.1">
    <property type="nucleotide sequence ID" value="XM_014048248.1"/>
</dbReference>
<sequence>MIVTHPTLVDASPPKVAPLQWPVHVYRRVLDRALSQDLVSDRELRQAKEAAAAETARLGRPASFSTRRLMRTLTDGNSERAELTPLAEAADEAVAADAAVSSQAGAGQQAGEGTTGGPTLPATAPVAAPDGSLLAAPSASGSTAAAAVQGAATIGSFVDLSELDEFETILHDLHLILPGDPDSP</sequence>
<feature type="compositionally biased region" description="Low complexity" evidence="1">
    <location>
        <begin position="117"/>
        <end position="128"/>
    </location>
</feature>
<dbReference type="Proteomes" id="UP000054498">
    <property type="component" value="Unassembled WGS sequence"/>
</dbReference>
<evidence type="ECO:0000313" key="2">
    <source>
        <dbReference type="EMBL" id="KIZ04683.1"/>
    </source>
</evidence>
<accession>A0A0D2K2B4</accession>
<reference evidence="2 3" key="1">
    <citation type="journal article" date="2013" name="BMC Genomics">
        <title>Reconstruction of the lipid metabolism for the microalga Monoraphidium neglectum from its genome sequence reveals characteristics suitable for biofuel production.</title>
        <authorList>
            <person name="Bogen C."/>
            <person name="Al-Dilaimi A."/>
            <person name="Albersmeier A."/>
            <person name="Wichmann J."/>
            <person name="Grundmann M."/>
            <person name="Rupp O."/>
            <person name="Lauersen K.J."/>
            <person name="Blifernez-Klassen O."/>
            <person name="Kalinowski J."/>
            <person name="Goesmann A."/>
            <person name="Mussgnug J.H."/>
            <person name="Kruse O."/>
        </authorList>
    </citation>
    <scope>NUCLEOTIDE SEQUENCE [LARGE SCALE GENOMIC DNA]</scope>
    <source>
        <strain evidence="2 3">SAG 48.87</strain>
    </source>
</reference>
<dbReference type="EMBL" id="KK100623">
    <property type="protein sequence ID" value="KIZ04683.1"/>
    <property type="molecule type" value="Genomic_DNA"/>
</dbReference>
<dbReference type="GeneID" id="25736148"/>
<protein>
    <submittedName>
        <fullName evidence="2">Uncharacterized protein</fullName>
    </submittedName>
</protein>